<dbReference type="InterPro" id="IPR039328">
    <property type="entry name" value="WDR89"/>
</dbReference>
<protein>
    <submittedName>
        <fullName evidence="3">Replication factor C subunit 2</fullName>
    </submittedName>
</protein>
<keyword evidence="4" id="KW-1185">Reference proteome</keyword>
<sequence length="368" mass="39544">MSYKPLSRHCFASSPVPQAQEDNLPHITFPACMSSSPDLSILACGCSDAQIYLFTRDTLQPIRSFSSRAGDPSHHENLNAGCLFSKSNPNLILTYTGQDKIVLVHDLRTNSIASSFSHPGPITSLDINSSDTHLVTGSQDMVTIWDLRSSKKFLSTDENHSEEITCVSFNPVHESIVLSGSEDGLVCVSDIAQGGLEDGLISILNCEAAIDSAIFFGPSGENVVVVTLNETLSIWNVGGDDDSGSKLLQLNAPRSLILQPEDRVQASLFAQSTIPPSLLLPQDQPQENSITTLVKTFYNEASNHVCLVSSDDAGTAFVSSIETDGLHPLFSLPGVHTACIRSFDFSAKDSGSIFTGAEDGVLSKWMFS</sequence>
<organism evidence="3 4">
    <name type="scientific">Blattamonas nauphoetae</name>
    <dbReference type="NCBI Taxonomy" id="2049346"/>
    <lineage>
        <taxon>Eukaryota</taxon>
        <taxon>Metamonada</taxon>
        <taxon>Preaxostyla</taxon>
        <taxon>Oxymonadida</taxon>
        <taxon>Blattamonas</taxon>
    </lineage>
</organism>
<dbReference type="PANTHER" id="PTHR22889">
    <property type="entry name" value="WD REPEAT-CONTAINING PROTEIN 89"/>
    <property type="match status" value="1"/>
</dbReference>
<dbReference type="SMART" id="SM00320">
    <property type="entry name" value="WD40"/>
    <property type="match status" value="5"/>
</dbReference>
<dbReference type="InterPro" id="IPR015943">
    <property type="entry name" value="WD40/YVTN_repeat-like_dom_sf"/>
</dbReference>
<name>A0ABQ9XE20_9EUKA</name>
<reference evidence="3 4" key="1">
    <citation type="journal article" date="2022" name="bioRxiv">
        <title>Genomics of Preaxostyla Flagellates Illuminates Evolutionary Transitions and the Path Towards Mitochondrial Loss.</title>
        <authorList>
            <person name="Novak L.V.F."/>
            <person name="Treitli S.C."/>
            <person name="Pyrih J."/>
            <person name="Halakuc P."/>
            <person name="Pipaliya S.V."/>
            <person name="Vacek V."/>
            <person name="Brzon O."/>
            <person name="Soukal P."/>
            <person name="Eme L."/>
            <person name="Dacks J.B."/>
            <person name="Karnkowska A."/>
            <person name="Elias M."/>
            <person name="Hampl V."/>
        </authorList>
    </citation>
    <scope>NUCLEOTIDE SEQUENCE [LARGE SCALE GENOMIC DNA]</scope>
    <source>
        <strain evidence="3">NAU3</strain>
        <tissue evidence="3">Gut</tissue>
    </source>
</reference>
<dbReference type="PANTHER" id="PTHR22889:SF0">
    <property type="entry name" value="WD REPEAT-CONTAINING PROTEIN 89"/>
    <property type="match status" value="1"/>
</dbReference>
<keyword evidence="2" id="KW-0677">Repeat</keyword>
<comment type="caution">
    <text evidence="3">The sequence shown here is derived from an EMBL/GenBank/DDBJ whole genome shotgun (WGS) entry which is preliminary data.</text>
</comment>
<dbReference type="Proteomes" id="UP001281761">
    <property type="component" value="Unassembled WGS sequence"/>
</dbReference>
<dbReference type="EMBL" id="JARBJD010000174">
    <property type="protein sequence ID" value="KAK2948551.1"/>
    <property type="molecule type" value="Genomic_DNA"/>
</dbReference>
<keyword evidence="1" id="KW-0853">WD repeat</keyword>
<dbReference type="InterPro" id="IPR036322">
    <property type="entry name" value="WD40_repeat_dom_sf"/>
</dbReference>
<evidence type="ECO:0000256" key="1">
    <source>
        <dbReference type="ARBA" id="ARBA00022574"/>
    </source>
</evidence>
<dbReference type="Gene3D" id="2.130.10.10">
    <property type="entry name" value="YVTN repeat-like/Quinoprotein amine dehydrogenase"/>
    <property type="match status" value="2"/>
</dbReference>
<evidence type="ECO:0000256" key="2">
    <source>
        <dbReference type="ARBA" id="ARBA00022737"/>
    </source>
</evidence>
<evidence type="ECO:0000313" key="3">
    <source>
        <dbReference type="EMBL" id="KAK2948551.1"/>
    </source>
</evidence>
<accession>A0ABQ9XE20</accession>
<dbReference type="InterPro" id="IPR001680">
    <property type="entry name" value="WD40_rpt"/>
</dbReference>
<proteinExistence type="predicted"/>
<dbReference type="Pfam" id="PF00400">
    <property type="entry name" value="WD40"/>
    <property type="match status" value="2"/>
</dbReference>
<dbReference type="SUPFAM" id="SSF50978">
    <property type="entry name" value="WD40 repeat-like"/>
    <property type="match status" value="1"/>
</dbReference>
<gene>
    <name evidence="3" type="ORF">BLNAU_16537</name>
</gene>
<evidence type="ECO:0000313" key="4">
    <source>
        <dbReference type="Proteomes" id="UP001281761"/>
    </source>
</evidence>